<dbReference type="PANTHER" id="PTHR14499:SF20">
    <property type="entry name" value="BTB_POZ DOMAIN-CONTAINING PROTEIN KCTD19"/>
    <property type="match status" value="1"/>
</dbReference>
<evidence type="ECO:0000313" key="2">
    <source>
        <dbReference type="EMBL" id="KAK4813907.1"/>
    </source>
</evidence>
<accession>A0AAN7NE30</accession>
<dbReference type="Proteomes" id="UP001333110">
    <property type="component" value="Unassembled WGS sequence"/>
</dbReference>
<dbReference type="PANTHER" id="PTHR14499">
    <property type="entry name" value="POTASSIUM CHANNEL TETRAMERIZATION DOMAIN-CONTAINING"/>
    <property type="match status" value="1"/>
</dbReference>
<evidence type="ECO:0000259" key="1">
    <source>
        <dbReference type="Pfam" id="PF02214"/>
    </source>
</evidence>
<reference evidence="2 3" key="1">
    <citation type="journal article" date="2023" name="J. Hered.">
        <title>Chromosome-level genome of the wood stork (Mycteria americana) provides insight into avian chromosome evolution.</title>
        <authorList>
            <person name="Flamio R. Jr."/>
            <person name="Ramstad K.M."/>
        </authorList>
    </citation>
    <scope>NUCLEOTIDE SEQUENCE [LARGE SCALE GENOMIC DNA]</scope>
    <source>
        <strain evidence="2">JAX WOST 10</strain>
    </source>
</reference>
<dbReference type="CDD" id="cd18373">
    <property type="entry name" value="BTB1_POZ_KCTD19"/>
    <property type="match status" value="1"/>
</dbReference>
<dbReference type="Gene3D" id="3.30.710.10">
    <property type="entry name" value="Potassium Channel Kv1.1, Chain A"/>
    <property type="match status" value="3"/>
</dbReference>
<sequence>MERHETWLGEPESIMESAEEELINFNVGGWYFSIPKSKVAQFPESLLWKEASVQDQSENLRLFIDQDGFIFRHLHYYMQTSKLSFFSCAELNLLYEQALILQLTPLLQILDNLKEEKYNLHVQPADTPVAERTSPNYWRTRKCTRKPSEIPPNSPAFTGLRERAPLGLVDAPLLDTEDEVNYCFLPLDLVAKYPVLVKDENLLWLLENAALIECECSEFRFIVNFLRSEKMLLPDDFSNIDALEEEVLILGIPELIDAVKIYRGSCSTVSSAVAGAERWQGAAAAAGGSPPRSPLYAMALGLLANYPDSALGQLRVGSNLGRSRLHVSGNGILFQHARNWLGTCQLPLTENISEIQELCAYLDKRDTTYEPMKDALKCYLKQQMPAESRDYKTDWTAEVSVCSLHQIVKVYVGSNWYETYLQTLLKYPELLSNDKKVSWITYGQSLLIHGDGQMFRHVLNFLRLGKLFLPAEFNLFTTYREWPLFCQEAEEYQIPSLLEALYHSDAYRLWIQNNELHNEVYFPCRRLSIVSWNEEHEFSKYPKEVYSCTAVDSSKCYINKWSNIKDLKGKQDTSGEKTKYSRMISQVRGTKRRNTLGGYDASSDSLVNSSYYKHLVSSPRTRGMRSSLTKKVESKDSASHIQKLISLVKEWDAVSSKRCDFEHVRMSDGCITESVSQCDTPEKDRGVKAPIASSPEKISFTIQGNNHITQYEVGAEAKQLEQYVFAQNLPPAPSAGMYQFNTIKTTSTVGNDAENINREQPEGFAVKLNLYSFTETRDSKQTDIVLADHRNVGLILKVEHPPVLGNDGFCTSNEDSVVYSALLDGSQVDTPDAQALSKDIVFVSFALSHEEIFYARKCHFFLTDVILDSVRQKDPKEITAKVGTLVNRLWTQQITPREFVADLLNTEYFKGDRNVHEELLHWVEFTLPFAWKYSHCLNLLIQRGFARSVSYFALEMPGVFSEFEMAIKPGTQHRAMG</sequence>
<dbReference type="GO" id="GO:0051260">
    <property type="term" value="P:protein homooligomerization"/>
    <property type="evidence" value="ECO:0007669"/>
    <property type="project" value="InterPro"/>
</dbReference>
<evidence type="ECO:0000313" key="3">
    <source>
        <dbReference type="Proteomes" id="UP001333110"/>
    </source>
</evidence>
<comment type="caution">
    <text evidence="2">The sequence shown here is derived from an EMBL/GenBank/DDBJ whole genome shotgun (WGS) entry which is preliminary data.</text>
</comment>
<name>A0AAN7NE30_MYCAM</name>
<organism evidence="2 3">
    <name type="scientific">Mycteria americana</name>
    <name type="common">Wood stork</name>
    <dbReference type="NCBI Taxonomy" id="33587"/>
    <lineage>
        <taxon>Eukaryota</taxon>
        <taxon>Metazoa</taxon>
        <taxon>Chordata</taxon>
        <taxon>Craniata</taxon>
        <taxon>Vertebrata</taxon>
        <taxon>Euteleostomi</taxon>
        <taxon>Archelosauria</taxon>
        <taxon>Archosauria</taxon>
        <taxon>Dinosauria</taxon>
        <taxon>Saurischia</taxon>
        <taxon>Theropoda</taxon>
        <taxon>Coelurosauria</taxon>
        <taxon>Aves</taxon>
        <taxon>Neognathae</taxon>
        <taxon>Neoaves</taxon>
        <taxon>Aequornithes</taxon>
        <taxon>Ciconiiformes</taxon>
        <taxon>Ciconiidae</taxon>
        <taxon>Mycteria</taxon>
    </lineage>
</organism>
<proteinExistence type="predicted"/>
<dbReference type="EMBL" id="JAUNZN010000011">
    <property type="protein sequence ID" value="KAK4813907.1"/>
    <property type="molecule type" value="Genomic_DNA"/>
</dbReference>
<protein>
    <recommendedName>
        <fullName evidence="1">Potassium channel tetramerisation-type BTB domain-containing protein</fullName>
    </recommendedName>
</protein>
<dbReference type="InterPro" id="IPR003131">
    <property type="entry name" value="T1-type_BTB"/>
</dbReference>
<gene>
    <name evidence="2" type="ORF">QYF61_002738</name>
</gene>
<keyword evidence="3" id="KW-1185">Reference proteome</keyword>
<feature type="domain" description="Potassium channel tetramerisation-type BTB" evidence="1">
    <location>
        <begin position="23"/>
        <end position="87"/>
    </location>
</feature>
<dbReference type="SUPFAM" id="SSF54695">
    <property type="entry name" value="POZ domain"/>
    <property type="match status" value="3"/>
</dbReference>
<dbReference type="InterPro" id="IPR011333">
    <property type="entry name" value="SKP1/BTB/POZ_sf"/>
</dbReference>
<dbReference type="Pfam" id="PF02214">
    <property type="entry name" value="BTB_2"/>
    <property type="match status" value="1"/>
</dbReference>
<dbReference type="CDD" id="cd18374">
    <property type="entry name" value="BTB2_POZ_KCTD19"/>
    <property type="match status" value="1"/>
</dbReference>
<dbReference type="AlphaFoldDB" id="A0AAN7NE30"/>